<dbReference type="EMBL" id="WSRR01000007">
    <property type="protein sequence ID" value="MVX60754.1"/>
    <property type="molecule type" value="Genomic_DNA"/>
</dbReference>
<protein>
    <recommendedName>
        <fullName evidence="2">UPF0102 protein GKZ27_04665</fullName>
    </recommendedName>
</protein>
<dbReference type="InterPro" id="IPR011335">
    <property type="entry name" value="Restrct_endonuc-II-like"/>
</dbReference>
<comment type="similarity">
    <text evidence="1 2">Belongs to the UPF0102 family.</text>
</comment>
<dbReference type="InterPro" id="IPR003509">
    <property type="entry name" value="UPF0102_YraN-like"/>
</dbReference>
<dbReference type="HAMAP" id="MF_00048">
    <property type="entry name" value="UPF0102"/>
    <property type="match status" value="1"/>
</dbReference>
<dbReference type="PANTHER" id="PTHR34039">
    <property type="entry name" value="UPF0102 PROTEIN YRAN"/>
    <property type="match status" value="1"/>
</dbReference>
<feature type="compositionally biased region" description="Basic and acidic residues" evidence="3">
    <location>
        <begin position="32"/>
        <end position="42"/>
    </location>
</feature>
<organism evidence="4 5">
    <name type="scientific">Adlercreutzia mucosicola</name>
    <dbReference type="NCBI Taxonomy" id="580026"/>
    <lineage>
        <taxon>Bacteria</taxon>
        <taxon>Bacillati</taxon>
        <taxon>Actinomycetota</taxon>
        <taxon>Coriobacteriia</taxon>
        <taxon>Eggerthellales</taxon>
        <taxon>Eggerthellaceae</taxon>
        <taxon>Adlercreutzia</taxon>
    </lineage>
</organism>
<keyword evidence="5" id="KW-1185">Reference proteome</keyword>
<sequence length="177" mass="19348">MDERNQTDKGAAPKGGGSAVAEKKPKPKRKAASGDRKPGGDRRRGRRSGGGRRDGQGKRNRALGARGEEAAAHFLEQRGYTILERNWACFAGEADIIAVRGGILAFIEVKTRRGNQKGFPAEAVSASKRERYERVALAYLQDHVPGETTVRFDIVSIVVLPEDRAFIRHHIAAFTGN</sequence>
<dbReference type="Proteomes" id="UP000463388">
    <property type="component" value="Unassembled WGS sequence"/>
</dbReference>
<dbReference type="InterPro" id="IPR011856">
    <property type="entry name" value="tRNA_endonuc-like_dom_sf"/>
</dbReference>
<dbReference type="PANTHER" id="PTHR34039:SF1">
    <property type="entry name" value="UPF0102 PROTEIN YRAN"/>
    <property type="match status" value="1"/>
</dbReference>
<dbReference type="CDD" id="cd20736">
    <property type="entry name" value="PoNe_Nuclease"/>
    <property type="match status" value="1"/>
</dbReference>
<evidence type="ECO:0000256" key="3">
    <source>
        <dbReference type="SAM" id="MobiDB-lite"/>
    </source>
</evidence>
<name>A0A6N8JNX2_9ACTN</name>
<evidence type="ECO:0000313" key="4">
    <source>
        <dbReference type="EMBL" id="MVX60754.1"/>
    </source>
</evidence>
<gene>
    <name evidence="4" type="ORF">GKZ27_04665</name>
</gene>
<accession>A0A6N8JNX2</accession>
<dbReference type="GO" id="GO:0003676">
    <property type="term" value="F:nucleic acid binding"/>
    <property type="evidence" value="ECO:0007669"/>
    <property type="project" value="InterPro"/>
</dbReference>
<dbReference type="SUPFAM" id="SSF52980">
    <property type="entry name" value="Restriction endonuclease-like"/>
    <property type="match status" value="1"/>
</dbReference>
<dbReference type="RefSeq" id="WP_160345445.1">
    <property type="nucleotide sequence ID" value="NZ_WSRR01000007.1"/>
</dbReference>
<dbReference type="Gene3D" id="3.40.1350.10">
    <property type="match status" value="1"/>
</dbReference>
<feature type="region of interest" description="Disordered" evidence="3">
    <location>
        <begin position="1"/>
        <end position="65"/>
    </location>
</feature>
<dbReference type="OrthoDB" id="9794876at2"/>
<evidence type="ECO:0000256" key="1">
    <source>
        <dbReference type="ARBA" id="ARBA00006738"/>
    </source>
</evidence>
<comment type="caution">
    <text evidence="4">The sequence shown here is derived from an EMBL/GenBank/DDBJ whole genome shotgun (WGS) entry which is preliminary data.</text>
</comment>
<proteinExistence type="inferred from homology"/>
<reference evidence="4 5" key="1">
    <citation type="submission" date="2019-12" db="EMBL/GenBank/DDBJ databases">
        <title>Microbes associate with the intestines of laboratory mice.</title>
        <authorList>
            <person name="Navarre W."/>
            <person name="Wong E."/>
        </authorList>
    </citation>
    <scope>NUCLEOTIDE SEQUENCE [LARGE SCALE GENOMIC DNA]</scope>
    <source>
        <strain evidence="4 5">NM66_B29</strain>
    </source>
</reference>
<evidence type="ECO:0000313" key="5">
    <source>
        <dbReference type="Proteomes" id="UP000463388"/>
    </source>
</evidence>
<dbReference type="Pfam" id="PF02021">
    <property type="entry name" value="UPF0102"/>
    <property type="match status" value="1"/>
</dbReference>
<dbReference type="NCBIfam" id="NF009154">
    <property type="entry name" value="PRK12497.3-3"/>
    <property type="match status" value="1"/>
</dbReference>
<dbReference type="AlphaFoldDB" id="A0A6N8JNX2"/>
<evidence type="ECO:0000256" key="2">
    <source>
        <dbReference type="HAMAP-Rule" id="MF_00048"/>
    </source>
</evidence>